<comment type="subcellular location">
    <subcellularLocation>
        <location evidence="1">Membrane</location>
        <topology evidence="1">Multi-pass membrane protein</topology>
    </subcellularLocation>
</comment>
<proteinExistence type="predicted"/>
<reference evidence="7" key="2">
    <citation type="submission" date="2021-03" db="EMBL/GenBank/DDBJ databases">
        <authorList>
            <person name="Cao W."/>
        </authorList>
    </citation>
    <scope>NUCLEOTIDE SEQUENCE</scope>
    <source>
        <strain evidence="7">110414</strain>
    </source>
</reference>
<evidence type="ECO:0000256" key="4">
    <source>
        <dbReference type="ARBA" id="ARBA00023136"/>
    </source>
</evidence>
<dbReference type="GO" id="GO:0006508">
    <property type="term" value="P:proteolysis"/>
    <property type="evidence" value="ECO:0007669"/>
    <property type="project" value="UniProtKB-KW"/>
</dbReference>
<feature type="transmembrane region" description="Helical" evidence="5">
    <location>
        <begin position="120"/>
        <end position="140"/>
    </location>
</feature>
<keyword evidence="2 5" id="KW-0812">Transmembrane</keyword>
<feature type="transmembrane region" description="Helical" evidence="5">
    <location>
        <begin position="55"/>
        <end position="79"/>
    </location>
</feature>
<keyword evidence="4 5" id="KW-0472">Membrane</keyword>
<dbReference type="AlphaFoldDB" id="A0A941AUG1"/>
<feature type="transmembrane region" description="Helical" evidence="5">
    <location>
        <begin position="160"/>
        <end position="176"/>
    </location>
</feature>
<evidence type="ECO:0000313" key="8">
    <source>
        <dbReference type="Proteomes" id="UP000673447"/>
    </source>
</evidence>
<feature type="transmembrane region" description="Helical" evidence="5">
    <location>
        <begin position="91"/>
        <end position="114"/>
    </location>
</feature>
<evidence type="ECO:0000259" key="6">
    <source>
        <dbReference type="Pfam" id="PF01694"/>
    </source>
</evidence>
<comment type="caution">
    <text evidence="7">The sequence shown here is derived from an EMBL/GenBank/DDBJ whole genome shotgun (WGS) entry which is preliminary data.</text>
</comment>
<evidence type="ECO:0000256" key="3">
    <source>
        <dbReference type="ARBA" id="ARBA00022989"/>
    </source>
</evidence>
<dbReference type="InterPro" id="IPR035952">
    <property type="entry name" value="Rhomboid-like_sf"/>
</dbReference>
<dbReference type="EMBL" id="JAGKTC010000002">
    <property type="protein sequence ID" value="MBP3984871.1"/>
    <property type="molecule type" value="Genomic_DNA"/>
</dbReference>
<dbReference type="Gene3D" id="1.20.1540.10">
    <property type="entry name" value="Rhomboid-like"/>
    <property type="match status" value="1"/>
</dbReference>
<name>A0A941AUG1_9GAMM</name>
<keyword evidence="7" id="KW-0378">Hydrolase</keyword>
<dbReference type="Proteomes" id="UP000673447">
    <property type="component" value="Unassembled WGS sequence"/>
</dbReference>
<dbReference type="PANTHER" id="PTHR43066:SF11">
    <property type="entry name" value="PEPTIDASE S54 RHOMBOID DOMAIN-CONTAINING PROTEIN"/>
    <property type="match status" value="1"/>
</dbReference>
<reference evidence="7" key="1">
    <citation type="journal article" date="2016" name="Int. J. Syst. Evol. Microbiol.">
        <title>Pseudoxanthomonas helianthi sp. nov., isolated from roots of Jerusalem artichoke (Helianthus tuberosus).</title>
        <authorList>
            <person name="Kittiwongwattana C."/>
            <person name="Thawai C."/>
        </authorList>
    </citation>
    <scope>NUCLEOTIDE SEQUENCE</scope>
    <source>
        <strain evidence="7">110414</strain>
    </source>
</reference>
<evidence type="ECO:0000313" key="7">
    <source>
        <dbReference type="EMBL" id="MBP3984871.1"/>
    </source>
</evidence>
<dbReference type="SUPFAM" id="SSF144091">
    <property type="entry name" value="Rhomboid-like"/>
    <property type="match status" value="1"/>
</dbReference>
<dbReference type="Pfam" id="PF01694">
    <property type="entry name" value="Rhomboid"/>
    <property type="match status" value="1"/>
</dbReference>
<evidence type="ECO:0000256" key="2">
    <source>
        <dbReference type="ARBA" id="ARBA00022692"/>
    </source>
</evidence>
<sequence>MFPPLTPAVRSLLIANVAVFLLQNLLGNAFTDQLVLWPLGAGDVVPNGGFMPWQLLTAGFAHAGIGHLFFNMFALWMFGSSLEMVWGRKRFLTYYFVCLLGANMLQLLVSTWLLAQQVTLSTALGASGAVFGLLLAYGMIFPNNRMIVFPIPMEIRARNLVIIYGGLELLLAYTGWQPGVAHFVHLGGMLFGWLLIRYWRGQPPFNKRRPPGPRIVR</sequence>
<dbReference type="PANTHER" id="PTHR43066">
    <property type="entry name" value="RHOMBOID-RELATED PROTEIN"/>
    <property type="match status" value="1"/>
</dbReference>
<keyword evidence="8" id="KW-1185">Reference proteome</keyword>
<dbReference type="InterPro" id="IPR022764">
    <property type="entry name" value="Peptidase_S54_rhomboid_dom"/>
</dbReference>
<feature type="domain" description="Peptidase S54 rhomboid" evidence="6">
    <location>
        <begin position="52"/>
        <end position="196"/>
    </location>
</feature>
<dbReference type="GO" id="GO:0004252">
    <property type="term" value="F:serine-type endopeptidase activity"/>
    <property type="evidence" value="ECO:0007669"/>
    <property type="project" value="InterPro"/>
</dbReference>
<dbReference type="RefSeq" id="WP_210536719.1">
    <property type="nucleotide sequence ID" value="NZ_JAGKTC010000002.1"/>
</dbReference>
<protein>
    <submittedName>
        <fullName evidence="7">Rhomboid family intramembrane serine protease</fullName>
    </submittedName>
</protein>
<accession>A0A941AUG1</accession>
<feature type="transmembrane region" description="Helical" evidence="5">
    <location>
        <begin position="182"/>
        <end position="199"/>
    </location>
</feature>
<organism evidence="7 8">
    <name type="scientific">Pseudoxanthomonas helianthi</name>
    <dbReference type="NCBI Taxonomy" id="1453541"/>
    <lineage>
        <taxon>Bacteria</taxon>
        <taxon>Pseudomonadati</taxon>
        <taxon>Pseudomonadota</taxon>
        <taxon>Gammaproteobacteria</taxon>
        <taxon>Lysobacterales</taxon>
        <taxon>Lysobacteraceae</taxon>
        <taxon>Pseudoxanthomonas</taxon>
    </lineage>
</organism>
<gene>
    <name evidence="7" type="ORF">J5837_10650</name>
</gene>
<evidence type="ECO:0000256" key="1">
    <source>
        <dbReference type="ARBA" id="ARBA00004141"/>
    </source>
</evidence>
<dbReference type="GO" id="GO:0016020">
    <property type="term" value="C:membrane"/>
    <property type="evidence" value="ECO:0007669"/>
    <property type="project" value="UniProtKB-SubCell"/>
</dbReference>
<keyword evidence="3 5" id="KW-1133">Transmembrane helix</keyword>
<evidence type="ECO:0000256" key="5">
    <source>
        <dbReference type="SAM" id="Phobius"/>
    </source>
</evidence>
<keyword evidence="7" id="KW-0645">Protease</keyword>